<dbReference type="Gene3D" id="3.50.50.60">
    <property type="entry name" value="FAD/NAD(P)-binding domain"/>
    <property type="match status" value="2"/>
</dbReference>
<dbReference type="FunFam" id="3.30.390.30:FF:000001">
    <property type="entry name" value="Dihydrolipoyl dehydrogenase"/>
    <property type="match status" value="1"/>
</dbReference>
<dbReference type="Gene3D" id="3.30.390.30">
    <property type="match status" value="1"/>
</dbReference>
<dbReference type="InterPro" id="IPR012999">
    <property type="entry name" value="Pyr_OxRdtase_I_AS"/>
</dbReference>
<comment type="cofactor">
    <cofactor evidence="9 11">
        <name>FAD</name>
        <dbReference type="ChEBI" id="CHEBI:57692"/>
    </cofactor>
    <text evidence="9 11">Binds 1 FAD per subunit.</text>
</comment>
<evidence type="ECO:0000256" key="5">
    <source>
        <dbReference type="ARBA" id="ARBA00023027"/>
    </source>
</evidence>
<keyword evidence="9" id="KW-0547">Nucleotide-binding</keyword>
<dbReference type="STRING" id="2769.R7Q7D2"/>
<feature type="binding site" evidence="9">
    <location>
        <begin position="167"/>
        <end position="169"/>
    </location>
    <ligand>
        <name>FAD</name>
        <dbReference type="ChEBI" id="CHEBI:57692"/>
    </ligand>
</feature>
<accession>R7Q7D2</accession>
<dbReference type="Pfam" id="PF02852">
    <property type="entry name" value="Pyr_redox_dim"/>
    <property type="match status" value="1"/>
</dbReference>
<comment type="similarity">
    <text evidence="1 11">Belongs to the class-I pyridine nucleotide-disulfide oxidoreductase family.</text>
</comment>
<feature type="binding site" evidence="9">
    <location>
        <position position="296"/>
    </location>
    <ligand>
        <name>NAD(+)</name>
        <dbReference type="ChEBI" id="CHEBI:57540"/>
    </ligand>
</feature>
<dbReference type="PRINTS" id="PR00411">
    <property type="entry name" value="PNDRDTASEI"/>
</dbReference>
<evidence type="ECO:0000256" key="8">
    <source>
        <dbReference type="PIRSR" id="PIRSR000350-2"/>
    </source>
</evidence>
<dbReference type="InterPro" id="IPR050151">
    <property type="entry name" value="Class-I_Pyr_Nuc-Dis_Oxidored"/>
</dbReference>
<dbReference type="SUPFAM" id="SSF55424">
    <property type="entry name" value="FAD/NAD-linked reductases, dimerisation (C-terminal) domain"/>
    <property type="match status" value="1"/>
</dbReference>
<dbReference type="OMA" id="CAQLGMK"/>
<evidence type="ECO:0000256" key="1">
    <source>
        <dbReference type="ARBA" id="ARBA00007532"/>
    </source>
</evidence>
<evidence type="ECO:0000256" key="11">
    <source>
        <dbReference type="RuleBase" id="RU003692"/>
    </source>
</evidence>
<keyword evidence="2 11" id="KW-0285">Flavoprotein</keyword>
<dbReference type="NCBIfam" id="TIGR01350">
    <property type="entry name" value="lipoamide_DH"/>
    <property type="match status" value="1"/>
</dbReference>
<dbReference type="SUPFAM" id="SSF51905">
    <property type="entry name" value="FAD/NAD(P)-binding domain"/>
    <property type="match status" value="1"/>
</dbReference>
<feature type="domain" description="Pyridine nucleotide-disulphide oxidoreductase dimerisation" evidence="12">
    <location>
        <begin position="372"/>
        <end position="485"/>
    </location>
</feature>
<dbReference type="PANTHER" id="PTHR22912">
    <property type="entry name" value="DISULFIDE OXIDOREDUCTASE"/>
    <property type="match status" value="1"/>
</dbReference>
<feature type="domain" description="FAD/NAD(P)-binding" evidence="13">
    <location>
        <begin position="27"/>
        <end position="352"/>
    </location>
</feature>
<dbReference type="GeneID" id="17321461"/>
<keyword evidence="4 11" id="KW-0560">Oxidoreductase</keyword>
<evidence type="ECO:0000256" key="3">
    <source>
        <dbReference type="ARBA" id="ARBA00022827"/>
    </source>
</evidence>
<comment type="miscellaneous">
    <text evidence="11">The active site is a redox-active disulfide bond.</text>
</comment>
<evidence type="ECO:0000259" key="13">
    <source>
        <dbReference type="Pfam" id="PF07992"/>
    </source>
</evidence>
<feature type="disulfide bond" description="Redox-active" evidence="10">
    <location>
        <begin position="64"/>
        <end position="69"/>
    </location>
</feature>
<keyword evidence="7 11" id="KW-0676">Redox-active center</keyword>
<dbReference type="InterPro" id="IPR016156">
    <property type="entry name" value="FAD/NAD-linked_Rdtase_dimer_sf"/>
</dbReference>
<dbReference type="GO" id="GO:0004148">
    <property type="term" value="F:dihydrolipoyl dehydrogenase (NADH) activity"/>
    <property type="evidence" value="ECO:0007669"/>
    <property type="project" value="UniProtKB-EC"/>
</dbReference>
<dbReference type="PhylomeDB" id="R7Q7D2"/>
<keyword evidence="3 9" id="KW-0274">FAD</keyword>
<feature type="binding site" evidence="9">
    <location>
        <begin position="204"/>
        <end position="211"/>
    </location>
    <ligand>
        <name>NAD(+)</name>
        <dbReference type="ChEBI" id="CHEBI:57540"/>
    </ligand>
</feature>
<keyword evidence="6" id="KW-1015">Disulfide bond</keyword>
<proteinExistence type="inferred from homology"/>
<dbReference type="PROSITE" id="PS00076">
    <property type="entry name" value="PYRIDINE_REDOX_1"/>
    <property type="match status" value="1"/>
</dbReference>
<protein>
    <recommendedName>
        <fullName evidence="11">Dihydrolipoyl dehydrogenase</fullName>
        <ecNumber evidence="11">1.8.1.4</ecNumber>
    </recommendedName>
</protein>
<dbReference type="InterPro" id="IPR036188">
    <property type="entry name" value="FAD/NAD-bd_sf"/>
</dbReference>
<name>R7Q7D2_CHOCR</name>
<feature type="active site" description="Proton acceptor" evidence="8">
    <location>
        <position position="474"/>
    </location>
</feature>
<gene>
    <name evidence="14" type="ORF">CHC_T00010287001</name>
</gene>
<dbReference type="GO" id="GO:0050660">
    <property type="term" value="F:flavin adenine dinucleotide binding"/>
    <property type="evidence" value="ECO:0007669"/>
    <property type="project" value="InterPro"/>
</dbReference>
<comment type="catalytic activity">
    <reaction evidence="11">
        <text>N(6)-[(R)-dihydrolipoyl]-L-lysyl-[protein] + NAD(+) = N(6)-[(R)-lipoyl]-L-lysyl-[protein] + NADH + H(+)</text>
        <dbReference type="Rhea" id="RHEA:15045"/>
        <dbReference type="Rhea" id="RHEA-COMP:10474"/>
        <dbReference type="Rhea" id="RHEA-COMP:10475"/>
        <dbReference type="ChEBI" id="CHEBI:15378"/>
        <dbReference type="ChEBI" id="CHEBI:57540"/>
        <dbReference type="ChEBI" id="CHEBI:57945"/>
        <dbReference type="ChEBI" id="CHEBI:83099"/>
        <dbReference type="ChEBI" id="CHEBI:83100"/>
        <dbReference type="EC" id="1.8.1.4"/>
    </reaction>
</comment>
<dbReference type="PRINTS" id="PR00368">
    <property type="entry name" value="FADPNR"/>
</dbReference>
<feature type="binding site" evidence="9">
    <location>
        <position position="73"/>
    </location>
    <ligand>
        <name>FAD</name>
        <dbReference type="ChEBI" id="CHEBI:57692"/>
    </ligand>
</feature>
<dbReference type="InterPro" id="IPR023753">
    <property type="entry name" value="FAD/NAD-binding_dom"/>
</dbReference>
<keyword evidence="5 9" id="KW-0520">NAD</keyword>
<dbReference type="GO" id="GO:0005739">
    <property type="term" value="C:mitochondrion"/>
    <property type="evidence" value="ECO:0007669"/>
    <property type="project" value="TreeGrafter"/>
</dbReference>
<dbReference type="InterPro" id="IPR004099">
    <property type="entry name" value="Pyr_nucl-diS_OxRdtase_dimer"/>
</dbReference>
<dbReference type="GO" id="GO:0006103">
    <property type="term" value="P:2-oxoglutarate metabolic process"/>
    <property type="evidence" value="ECO:0007669"/>
    <property type="project" value="TreeGrafter"/>
</dbReference>
<dbReference type="OrthoDB" id="361797at2759"/>
<dbReference type="Proteomes" id="UP000012073">
    <property type="component" value="Unassembled WGS sequence"/>
</dbReference>
<dbReference type="Gramene" id="CDF33929">
    <property type="protein sequence ID" value="CDF33929"/>
    <property type="gene ID" value="CHC_T00010287001"/>
</dbReference>
<keyword evidence="15" id="KW-1185">Reference proteome</keyword>
<dbReference type="RefSeq" id="XP_005713748.1">
    <property type="nucleotide sequence ID" value="XM_005713691.1"/>
</dbReference>
<dbReference type="PANTHER" id="PTHR22912:SF223">
    <property type="entry name" value="DIHYDROLIPOYL DEHYDROGENASE 1, MITOCHONDRIAL"/>
    <property type="match status" value="1"/>
</dbReference>
<evidence type="ECO:0000256" key="2">
    <source>
        <dbReference type="ARBA" id="ARBA00022630"/>
    </source>
</evidence>
<evidence type="ECO:0000256" key="10">
    <source>
        <dbReference type="PIRSR" id="PIRSR000350-4"/>
    </source>
</evidence>
<evidence type="ECO:0000256" key="6">
    <source>
        <dbReference type="ARBA" id="ARBA00023157"/>
    </source>
</evidence>
<evidence type="ECO:0000256" key="4">
    <source>
        <dbReference type="ARBA" id="ARBA00023002"/>
    </source>
</evidence>
<feature type="binding site" evidence="9">
    <location>
        <begin position="343"/>
        <end position="346"/>
    </location>
    <ligand>
        <name>FAD</name>
        <dbReference type="ChEBI" id="CHEBI:57692"/>
    </ligand>
</feature>
<dbReference type="KEGG" id="ccp:CHC_T00010287001"/>
<evidence type="ECO:0000313" key="14">
    <source>
        <dbReference type="EMBL" id="CDF33929.1"/>
    </source>
</evidence>
<dbReference type="PIRSF" id="PIRSF000350">
    <property type="entry name" value="Mercury_reductase_MerA"/>
    <property type="match status" value="1"/>
</dbReference>
<evidence type="ECO:0000256" key="9">
    <source>
        <dbReference type="PIRSR" id="PIRSR000350-3"/>
    </source>
</evidence>
<evidence type="ECO:0000256" key="7">
    <source>
        <dbReference type="ARBA" id="ARBA00023284"/>
    </source>
</evidence>
<organism evidence="14 15">
    <name type="scientific">Chondrus crispus</name>
    <name type="common">Carrageen Irish moss</name>
    <name type="synonym">Polymorpha crispa</name>
    <dbReference type="NCBI Taxonomy" id="2769"/>
    <lineage>
        <taxon>Eukaryota</taxon>
        <taxon>Rhodophyta</taxon>
        <taxon>Florideophyceae</taxon>
        <taxon>Rhodymeniophycidae</taxon>
        <taxon>Gigartinales</taxon>
        <taxon>Gigartinaceae</taxon>
        <taxon>Chondrus</taxon>
    </lineage>
</organism>
<dbReference type="InterPro" id="IPR001100">
    <property type="entry name" value="Pyr_nuc-diS_OxRdtase"/>
</dbReference>
<reference evidence="15" key="1">
    <citation type="journal article" date="2013" name="Proc. Natl. Acad. Sci. U.S.A.">
        <title>Genome structure and metabolic features in the red seaweed Chondrus crispus shed light on evolution of the Archaeplastida.</title>
        <authorList>
            <person name="Collen J."/>
            <person name="Porcel B."/>
            <person name="Carre W."/>
            <person name="Ball S.G."/>
            <person name="Chaparro C."/>
            <person name="Tonon T."/>
            <person name="Barbeyron T."/>
            <person name="Michel G."/>
            <person name="Noel B."/>
            <person name="Valentin K."/>
            <person name="Elias M."/>
            <person name="Artiguenave F."/>
            <person name="Arun A."/>
            <person name="Aury J.M."/>
            <person name="Barbosa-Neto J.F."/>
            <person name="Bothwell J.H."/>
            <person name="Bouget F.Y."/>
            <person name="Brillet L."/>
            <person name="Cabello-Hurtado F."/>
            <person name="Capella-Gutierrez S."/>
            <person name="Charrier B."/>
            <person name="Cladiere L."/>
            <person name="Cock J.M."/>
            <person name="Coelho S.M."/>
            <person name="Colleoni C."/>
            <person name="Czjzek M."/>
            <person name="Da Silva C."/>
            <person name="Delage L."/>
            <person name="Denoeud F."/>
            <person name="Deschamps P."/>
            <person name="Dittami S.M."/>
            <person name="Gabaldon T."/>
            <person name="Gachon C.M."/>
            <person name="Groisillier A."/>
            <person name="Herve C."/>
            <person name="Jabbari K."/>
            <person name="Katinka M."/>
            <person name="Kloareg B."/>
            <person name="Kowalczyk N."/>
            <person name="Labadie K."/>
            <person name="Leblanc C."/>
            <person name="Lopez P.J."/>
            <person name="McLachlan D.H."/>
            <person name="Meslet-Cladiere L."/>
            <person name="Moustafa A."/>
            <person name="Nehr Z."/>
            <person name="Nyvall Collen P."/>
            <person name="Panaud O."/>
            <person name="Partensky F."/>
            <person name="Poulain J."/>
            <person name="Rensing S.A."/>
            <person name="Rousvoal S."/>
            <person name="Samson G."/>
            <person name="Symeonidi A."/>
            <person name="Weissenbach J."/>
            <person name="Zambounis A."/>
            <person name="Wincker P."/>
            <person name="Boyen C."/>
        </authorList>
    </citation>
    <scope>NUCLEOTIDE SEQUENCE [LARGE SCALE GENOMIC DNA]</scope>
    <source>
        <strain evidence="15">cv. Stackhouse</strain>
    </source>
</reference>
<evidence type="ECO:0000259" key="12">
    <source>
        <dbReference type="Pfam" id="PF02852"/>
    </source>
</evidence>
<feature type="binding site" evidence="9">
    <location>
        <position position="227"/>
    </location>
    <ligand>
        <name>NAD(+)</name>
        <dbReference type="ChEBI" id="CHEBI:57540"/>
    </ligand>
</feature>
<dbReference type="Pfam" id="PF07992">
    <property type="entry name" value="Pyr_redox_2"/>
    <property type="match status" value="1"/>
</dbReference>
<dbReference type="EC" id="1.8.1.4" evidence="11"/>
<evidence type="ECO:0000313" key="15">
    <source>
        <dbReference type="Proteomes" id="UP000012073"/>
    </source>
</evidence>
<sequence>MALLFRARSGDMRALLRRSFASAAPQDLVIIGGGPGGYAAAIKAAQLGLKVTCVEKRGALGGTCLNVGCIPSKALLHSSHLFEEAKNSFGKHGIDINGGVDINLPAMMKHKMDSVNGLTKGIEGLFKKNKVTYVRGAGKLGGPGEVAVELIDGGQDKIQAKNIMIATGSEVAKLPPVPVDEEVIVSSTGALKLDKVPEKMIVIGGGVIGLEMGSVWRRLGSQVTVVEFLDRIVPGVDKEIADSFFRILKKQKMKFKLGTKVVASRKEGGKVLLDIEASKGGKADTLEADVVLVATGRRPFTHGLGLEEAGVKMDKMGRIDVDDSFRTSVPNVYAIGDVIKGPMLAHKAEDEGLICAEIIAGVGTGHLDYNCVPGVIYTHPEVATVGKTEEELKEDGVEYSKGTFPFMANSRARTNDVGGDFAQGMVKVLADKKTDKLLGMHIVGPNAGELIAEGVLAIEYGASTEDIARTCHAHPTLSEATREAAMATHGKPIHF</sequence>
<dbReference type="AlphaFoldDB" id="R7Q7D2"/>
<dbReference type="GO" id="GO:0045252">
    <property type="term" value="C:oxoglutarate dehydrogenase complex"/>
    <property type="evidence" value="ECO:0007669"/>
    <property type="project" value="TreeGrafter"/>
</dbReference>
<dbReference type="InterPro" id="IPR006258">
    <property type="entry name" value="Lipoamide_DH"/>
</dbReference>
<feature type="binding site" evidence="9">
    <location>
        <position position="337"/>
    </location>
    <ligand>
        <name>FAD</name>
        <dbReference type="ChEBI" id="CHEBI:57692"/>
    </ligand>
</feature>
<feature type="binding site" evidence="9">
    <location>
        <position position="138"/>
    </location>
    <ligand>
        <name>FAD</name>
        <dbReference type="ChEBI" id="CHEBI:57692"/>
    </ligand>
</feature>
<dbReference type="FunFam" id="3.50.50.60:FF:000001">
    <property type="entry name" value="Dihydrolipoyl dehydrogenase, mitochondrial"/>
    <property type="match status" value="1"/>
</dbReference>
<dbReference type="EMBL" id="HG001662">
    <property type="protein sequence ID" value="CDF33929.1"/>
    <property type="molecule type" value="Genomic_DNA"/>
</dbReference>